<evidence type="ECO:0000313" key="3">
    <source>
        <dbReference type="EMBL" id="RII41708.1"/>
    </source>
</evidence>
<accession>A0A399J849</accession>
<dbReference type="Pfam" id="PF09534">
    <property type="entry name" value="Trp_oprn_chp"/>
    <property type="match status" value="1"/>
</dbReference>
<proteinExistence type="predicted"/>
<keyword evidence="2" id="KW-0472">Membrane</keyword>
<reference evidence="3 4" key="1">
    <citation type="submission" date="2018-07" db="EMBL/GenBank/DDBJ databases">
        <title>Arthrobacter sp. nov., isolated from raw cow's milk with high bacterial count.</title>
        <authorList>
            <person name="Hahne J."/>
            <person name="Isele D."/>
            <person name="Lipski A."/>
        </authorList>
    </citation>
    <scope>NUCLEOTIDE SEQUENCE [LARGE SCALE GENOMIC DNA]</scope>
    <source>
        <strain evidence="3 4">JZ R-35</strain>
    </source>
</reference>
<dbReference type="Proteomes" id="UP000265419">
    <property type="component" value="Unassembled WGS sequence"/>
</dbReference>
<evidence type="ECO:0008006" key="5">
    <source>
        <dbReference type="Google" id="ProtNLM"/>
    </source>
</evidence>
<protein>
    <recommendedName>
        <fullName evidence="5">Trp biosynthesis-associated membrane protein</fullName>
    </recommendedName>
</protein>
<sequence length="212" mass="21647">MSTDATAGAKRPSPFSRRNVVLLSLAGGLVSLLGVTRTWITVPPPNTGVQLSAVAVSGTEAASAVMALTVVGIACAVAVTISGLVARYIVAVVQALVGAAIVGFVVPVLADPATAASAKVGEAYGLANVDTTYTVSVWPWVSVVGGVLLVLGAVALALGSRGWRNGHRYERTSSGRAVVTEATMDDIDRWDAFTEGSDPTDGEDGIRGARFH</sequence>
<comment type="caution">
    <text evidence="3">The sequence shown here is derived from an EMBL/GenBank/DDBJ whole genome shotgun (WGS) entry which is preliminary data.</text>
</comment>
<feature type="transmembrane region" description="Helical" evidence="2">
    <location>
        <begin position="61"/>
        <end position="81"/>
    </location>
</feature>
<evidence type="ECO:0000313" key="4">
    <source>
        <dbReference type="Proteomes" id="UP000265419"/>
    </source>
</evidence>
<feature type="region of interest" description="Disordered" evidence="1">
    <location>
        <begin position="191"/>
        <end position="212"/>
    </location>
</feature>
<gene>
    <name evidence="3" type="ORF">DWB68_11100</name>
</gene>
<dbReference type="RefSeq" id="WP_119425195.1">
    <property type="nucleotide sequence ID" value="NZ_QQXK01000022.1"/>
</dbReference>
<feature type="transmembrane region" description="Helical" evidence="2">
    <location>
        <begin position="137"/>
        <end position="158"/>
    </location>
</feature>
<dbReference type="InterPro" id="IPR019051">
    <property type="entry name" value="Trp_biosyn_TM_oprn/chp"/>
</dbReference>
<feature type="transmembrane region" description="Helical" evidence="2">
    <location>
        <begin position="88"/>
        <end position="110"/>
    </location>
</feature>
<feature type="transmembrane region" description="Helical" evidence="2">
    <location>
        <begin position="20"/>
        <end position="41"/>
    </location>
</feature>
<keyword evidence="4" id="KW-1185">Reference proteome</keyword>
<name>A0A399J849_9MICC</name>
<dbReference type="AlphaFoldDB" id="A0A399J849"/>
<organism evidence="3 4">
    <name type="scientific">Galactobacter valiniphilus</name>
    <dbReference type="NCBI Taxonomy" id="2676122"/>
    <lineage>
        <taxon>Bacteria</taxon>
        <taxon>Bacillati</taxon>
        <taxon>Actinomycetota</taxon>
        <taxon>Actinomycetes</taxon>
        <taxon>Micrococcales</taxon>
        <taxon>Micrococcaceae</taxon>
        <taxon>Galactobacter</taxon>
    </lineage>
</organism>
<keyword evidence="2" id="KW-1133">Transmembrane helix</keyword>
<keyword evidence="2" id="KW-0812">Transmembrane</keyword>
<dbReference type="EMBL" id="QQXK01000022">
    <property type="protein sequence ID" value="RII41708.1"/>
    <property type="molecule type" value="Genomic_DNA"/>
</dbReference>
<evidence type="ECO:0000256" key="2">
    <source>
        <dbReference type="SAM" id="Phobius"/>
    </source>
</evidence>
<evidence type="ECO:0000256" key="1">
    <source>
        <dbReference type="SAM" id="MobiDB-lite"/>
    </source>
</evidence>